<organism evidence="1">
    <name type="scientific">Opuntia streptacantha</name>
    <name type="common">Prickly pear cactus</name>
    <name type="synonym">Opuntia cardona</name>
    <dbReference type="NCBI Taxonomy" id="393608"/>
    <lineage>
        <taxon>Eukaryota</taxon>
        <taxon>Viridiplantae</taxon>
        <taxon>Streptophyta</taxon>
        <taxon>Embryophyta</taxon>
        <taxon>Tracheophyta</taxon>
        <taxon>Spermatophyta</taxon>
        <taxon>Magnoliopsida</taxon>
        <taxon>eudicotyledons</taxon>
        <taxon>Gunneridae</taxon>
        <taxon>Pentapetalae</taxon>
        <taxon>Caryophyllales</taxon>
        <taxon>Cactineae</taxon>
        <taxon>Cactaceae</taxon>
        <taxon>Opuntioideae</taxon>
        <taxon>Opuntia</taxon>
    </lineage>
</organism>
<protein>
    <submittedName>
        <fullName evidence="1">Uncharacterized protein</fullName>
    </submittedName>
</protein>
<evidence type="ECO:0000313" key="1">
    <source>
        <dbReference type="EMBL" id="MBA4681093.1"/>
    </source>
</evidence>
<name>A0A7C9B4Z8_OPUST</name>
<reference evidence="1" key="1">
    <citation type="journal article" date="2013" name="J. Plant Res.">
        <title>Effect of fungi and light on seed germination of three Opuntia species from semiarid lands of central Mexico.</title>
        <authorList>
            <person name="Delgado-Sanchez P."/>
            <person name="Jimenez-Bremont J.F."/>
            <person name="Guerrero-Gonzalez Mde L."/>
            <person name="Flores J."/>
        </authorList>
    </citation>
    <scope>NUCLEOTIDE SEQUENCE</scope>
    <source>
        <tissue evidence="1">Cladode</tissue>
    </source>
</reference>
<sequence>MGILRRCTCYMFLGLGLSWLMTRQIRHIALPWMGLIVRLCRRHWTGLVVQEGLIVVRFSQGSPVTGLTMSRAMLPMRLIAITRCKGGFPGPVISRVLPQSRPPILVTGAAFFLAVSRRKTTPRSRSILPRSPMEQVVEALS</sequence>
<reference evidence="1" key="2">
    <citation type="submission" date="2020-07" db="EMBL/GenBank/DDBJ databases">
        <authorList>
            <person name="Vera ALvarez R."/>
            <person name="Arias-Moreno D.M."/>
            <person name="Jimenez-Jacinto V."/>
            <person name="Jimenez-Bremont J.F."/>
            <person name="Swaminathan K."/>
            <person name="Moose S.P."/>
            <person name="Guerrero-Gonzalez M.L."/>
            <person name="Marino-Ramirez L."/>
            <person name="Landsman D."/>
            <person name="Rodriguez-Kessler M."/>
            <person name="Delgado-Sanchez P."/>
        </authorList>
    </citation>
    <scope>NUCLEOTIDE SEQUENCE</scope>
    <source>
        <tissue evidence="1">Cladode</tissue>
    </source>
</reference>
<accession>A0A7C9B4Z8</accession>
<dbReference type="EMBL" id="GISG01289330">
    <property type="protein sequence ID" value="MBA4681093.1"/>
    <property type="molecule type" value="Transcribed_RNA"/>
</dbReference>
<proteinExistence type="predicted"/>
<dbReference type="AlphaFoldDB" id="A0A7C9B4Z8"/>